<protein>
    <submittedName>
        <fullName evidence="3">Exostosin family protein</fullName>
    </submittedName>
</protein>
<name>A0A1H2Y3G2_THIRO</name>
<evidence type="ECO:0000259" key="2">
    <source>
        <dbReference type="Pfam" id="PF03016"/>
    </source>
</evidence>
<dbReference type="EMBL" id="FNNZ01000012">
    <property type="protein sequence ID" value="SDW99666.1"/>
    <property type="molecule type" value="Genomic_DNA"/>
</dbReference>
<feature type="region of interest" description="Disordered" evidence="1">
    <location>
        <begin position="256"/>
        <end position="283"/>
    </location>
</feature>
<sequence>MRRHTGEASDTPSATPIPPTSRTPPVKDIQNNIRLSPRLVMLWNQSHLEAGFGLDDIPDPYAEPRIALYPASFIERVKHLGFAKTRDFNFRGALYIDEVTHRNRQWVLDFARANFTESSYFQVTDRNARRRNWLLQRRHKILGPYDRTFKQAGFVPKERPVKERDFFDDDYFRLMSSSKFTLCPAGDAPWSMRFYEAIMSKSIPIVECRQHTGRNALEYDIGYRYYRLDDPRIEYRADWVEENFRTFLRFQTLTEKRPENRHAESEPWPDHAQRRAASGGGSV</sequence>
<gene>
    <name evidence="3" type="ORF">SAMN05421783_11224</name>
</gene>
<dbReference type="STRING" id="1058.SAMN05421783_11224"/>
<keyword evidence="4" id="KW-1185">Reference proteome</keyword>
<dbReference type="AlphaFoldDB" id="A0A1H2Y3G2"/>
<reference evidence="4" key="1">
    <citation type="submission" date="2016-10" db="EMBL/GenBank/DDBJ databases">
        <authorList>
            <person name="Varghese N."/>
            <person name="Submissions S."/>
        </authorList>
    </citation>
    <scope>NUCLEOTIDE SEQUENCE [LARGE SCALE GENOMIC DNA]</scope>
    <source>
        <strain evidence="4">DSM 217</strain>
    </source>
</reference>
<accession>A0A1H2Y3G2</accession>
<dbReference type="Proteomes" id="UP000198816">
    <property type="component" value="Unassembled WGS sequence"/>
</dbReference>
<dbReference type="InterPro" id="IPR040911">
    <property type="entry name" value="Exostosin_GT47"/>
</dbReference>
<feature type="region of interest" description="Disordered" evidence="1">
    <location>
        <begin position="1"/>
        <end position="28"/>
    </location>
</feature>
<organism evidence="3 4">
    <name type="scientific">Thiocapsa roseopersicina</name>
    <dbReference type="NCBI Taxonomy" id="1058"/>
    <lineage>
        <taxon>Bacteria</taxon>
        <taxon>Pseudomonadati</taxon>
        <taxon>Pseudomonadota</taxon>
        <taxon>Gammaproteobacteria</taxon>
        <taxon>Chromatiales</taxon>
        <taxon>Chromatiaceae</taxon>
        <taxon>Thiocapsa</taxon>
    </lineage>
</organism>
<dbReference type="Pfam" id="PF03016">
    <property type="entry name" value="Exostosin_GT47"/>
    <property type="match status" value="1"/>
</dbReference>
<evidence type="ECO:0000313" key="3">
    <source>
        <dbReference type="EMBL" id="SDW99666.1"/>
    </source>
</evidence>
<feature type="domain" description="Exostosin GT47" evidence="2">
    <location>
        <begin position="101"/>
        <end position="206"/>
    </location>
</feature>
<feature type="compositionally biased region" description="Basic and acidic residues" evidence="1">
    <location>
        <begin position="256"/>
        <end position="273"/>
    </location>
</feature>
<proteinExistence type="predicted"/>
<evidence type="ECO:0000256" key="1">
    <source>
        <dbReference type="SAM" id="MobiDB-lite"/>
    </source>
</evidence>
<evidence type="ECO:0000313" key="4">
    <source>
        <dbReference type="Proteomes" id="UP000198816"/>
    </source>
</evidence>